<evidence type="ECO:0000313" key="2">
    <source>
        <dbReference type="Proteomes" id="UP000607559"/>
    </source>
</evidence>
<accession>A0A8J2XR57</accession>
<keyword evidence="2" id="KW-1185">Reference proteome</keyword>
<evidence type="ECO:0000313" key="1">
    <source>
        <dbReference type="EMBL" id="GGA87791.1"/>
    </source>
</evidence>
<dbReference type="AlphaFoldDB" id="A0A8J2XR57"/>
<reference evidence="1" key="2">
    <citation type="submission" date="2020-09" db="EMBL/GenBank/DDBJ databases">
        <authorList>
            <person name="Sun Q."/>
            <person name="Zhou Y."/>
        </authorList>
    </citation>
    <scope>NUCLEOTIDE SEQUENCE</scope>
    <source>
        <strain evidence="1">CGMCC 1.15448</strain>
    </source>
</reference>
<sequence>MAIGDKEMACKYYKYLHLMKTDIVIMKISSKYYSCNKNSKIHSNFESKYAKLIYIYLNNIFISRHRFLMESPYISLFCAYE</sequence>
<dbReference type="Proteomes" id="UP000607559">
    <property type="component" value="Unassembled WGS sequence"/>
</dbReference>
<dbReference type="EMBL" id="BMJC01000001">
    <property type="protein sequence ID" value="GGA87791.1"/>
    <property type="molecule type" value="Genomic_DNA"/>
</dbReference>
<name>A0A8J2XR57_9BACT</name>
<organism evidence="1 2">
    <name type="scientific">Puia dinghuensis</name>
    <dbReference type="NCBI Taxonomy" id="1792502"/>
    <lineage>
        <taxon>Bacteria</taxon>
        <taxon>Pseudomonadati</taxon>
        <taxon>Bacteroidota</taxon>
        <taxon>Chitinophagia</taxon>
        <taxon>Chitinophagales</taxon>
        <taxon>Chitinophagaceae</taxon>
        <taxon>Puia</taxon>
    </lineage>
</organism>
<gene>
    <name evidence="1" type="ORF">GCM10011511_08660</name>
</gene>
<protein>
    <submittedName>
        <fullName evidence="1">Uncharacterized protein</fullName>
    </submittedName>
</protein>
<proteinExistence type="predicted"/>
<comment type="caution">
    <text evidence="1">The sequence shown here is derived from an EMBL/GenBank/DDBJ whole genome shotgun (WGS) entry which is preliminary data.</text>
</comment>
<reference evidence="1" key="1">
    <citation type="journal article" date="2014" name="Int. J. Syst. Evol. Microbiol.">
        <title>Complete genome sequence of Corynebacterium casei LMG S-19264T (=DSM 44701T), isolated from a smear-ripened cheese.</title>
        <authorList>
            <consortium name="US DOE Joint Genome Institute (JGI-PGF)"/>
            <person name="Walter F."/>
            <person name="Albersmeier A."/>
            <person name="Kalinowski J."/>
            <person name="Ruckert C."/>
        </authorList>
    </citation>
    <scope>NUCLEOTIDE SEQUENCE</scope>
    <source>
        <strain evidence="1">CGMCC 1.15448</strain>
    </source>
</reference>